<dbReference type="PANTHER" id="PTHR46043">
    <property type="entry name" value="ARM REPEAT SUPERFAMILY PROTEIN"/>
    <property type="match status" value="1"/>
</dbReference>
<dbReference type="EMBL" id="PNBA02000015">
    <property type="protein sequence ID" value="KAG6398981.1"/>
    <property type="molecule type" value="Genomic_DNA"/>
</dbReference>
<dbReference type="AlphaFoldDB" id="A0A8X8ZBM6"/>
<organism evidence="3">
    <name type="scientific">Salvia splendens</name>
    <name type="common">Scarlet sage</name>
    <dbReference type="NCBI Taxonomy" id="180675"/>
    <lineage>
        <taxon>Eukaryota</taxon>
        <taxon>Viridiplantae</taxon>
        <taxon>Streptophyta</taxon>
        <taxon>Embryophyta</taxon>
        <taxon>Tracheophyta</taxon>
        <taxon>Spermatophyta</taxon>
        <taxon>Magnoliopsida</taxon>
        <taxon>eudicotyledons</taxon>
        <taxon>Gunneridae</taxon>
        <taxon>Pentapetalae</taxon>
        <taxon>asterids</taxon>
        <taxon>lamiids</taxon>
        <taxon>Lamiales</taxon>
        <taxon>Lamiaceae</taxon>
        <taxon>Nepetoideae</taxon>
        <taxon>Mentheae</taxon>
        <taxon>Salviinae</taxon>
        <taxon>Salvia</taxon>
        <taxon>Salvia subgen. Calosphace</taxon>
        <taxon>core Calosphace</taxon>
    </lineage>
</organism>
<reference evidence="3" key="2">
    <citation type="submission" date="2020-08" db="EMBL/GenBank/DDBJ databases">
        <title>Plant Genome Project.</title>
        <authorList>
            <person name="Zhang R.-G."/>
        </authorList>
    </citation>
    <scope>NUCLEOTIDE SEQUENCE</scope>
    <source>
        <strain evidence="3">Huo1</strain>
        <tissue evidence="3">Leaf</tissue>
    </source>
</reference>
<dbReference type="InterPro" id="IPR016024">
    <property type="entry name" value="ARM-type_fold"/>
</dbReference>
<keyword evidence="1" id="KW-0677">Repeat</keyword>
<dbReference type="SUPFAM" id="SSF48371">
    <property type="entry name" value="ARM repeat"/>
    <property type="match status" value="1"/>
</dbReference>
<evidence type="ECO:0000313" key="4">
    <source>
        <dbReference type="Proteomes" id="UP000298416"/>
    </source>
</evidence>
<dbReference type="PANTHER" id="PTHR46043:SF13">
    <property type="entry name" value="ARM REPEAT SUPERFAMILY PROTEIN"/>
    <property type="match status" value="1"/>
</dbReference>
<dbReference type="Gene3D" id="1.25.10.10">
    <property type="entry name" value="Leucine-rich Repeat Variant"/>
    <property type="match status" value="1"/>
</dbReference>
<dbReference type="InterPro" id="IPR000225">
    <property type="entry name" value="Armadillo"/>
</dbReference>
<evidence type="ECO:0000256" key="1">
    <source>
        <dbReference type="ARBA" id="ARBA00022737"/>
    </source>
</evidence>
<sequence length="130" mass="13928">MSRLQIGSTQLKSSVLESLIGLLQEDPKNLLIAVAHGIISVLVRLLDCSSSSELKEKSVSAITKISTEDSSKHDLLAEAGGAGGLAGGLEEGGGGGGALGDLVEFFWRRSSRPRIFLILFFKFFFMLHSY</sequence>
<evidence type="ECO:0000313" key="3">
    <source>
        <dbReference type="EMBL" id="KAG6398981.1"/>
    </source>
</evidence>
<keyword evidence="4" id="KW-1185">Reference proteome</keyword>
<accession>A0A8X8ZBM6</accession>
<evidence type="ECO:0000256" key="2">
    <source>
        <dbReference type="PROSITE-ProRule" id="PRU00259"/>
    </source>
</evidence>
<dbReference type="InterPro" id="IPR011989">
    <property type="entry name" value="ARM-like"/>
</dbReference>
<comment type="caution">
    <text evidence="3">The sequence shown here is derived from an EMBL/GenBank/DDBJ whole genome shotgun (WGS) entry which is preliminary data.</text>
</comment>
<dbReference type="Proteomes" id="UP000298416">
    <property type="component" value="Unassembled WGS sequence"/>
</dbReference>
<protein>
    <submittedName>
        <fullName evidence="3">Uncharacterized protein</fullName>
    </submittedName>
</protein>
<name>A0A8X8ZBM6_SALSN</name>
<feature type="repeat" description="ARM" evidence="2">
    <location>
        <begin position="37"/>
        <end position="80"/>
    </location>
</feature>
<reference evidence="3" key="1">
    <citation type="submission" date="2018-01" db="EMBL/GenBank/DDBJ databases">
        <authorList>
            <person name="Mao J.F."/>
        </authorList>
    </citation>
    <scope>NUCLEOTIDE SEQUENCE</scope>
    <source>
        <strain evidence="3">Huo1</strain>
        <tissue evidence="3">Leaf</tissue>
    </source>
</reference>
<dbReference type="Pfam" id="PF00514">
    <property type="entry name" value="Arm"/>
    <property type="match status" value="1"/>
</dbReference>
<gene>
    <name evidence="3" type="ORF">SASPL_140453</name>
</gene>
<dbReference type="PROSITE" id="PS50176">
    <property type="entry name" value="ARM_REPEAT"/>
    <property type="match status" value="1"/>
</dbReference>
<proteinExistence type="predicted"/>